<evidence type="ECO:0000256" key="3">
    <source>
        <dbReference type="ARBA" id="ARBA00023002"/>
    </source>
</evidence>
<dbReference type="PANTHER" id="PTHR43503:SF4">
    <property type="entry name" value="PEROXIREDOXIN-6"/>
    <property type="match status" value="1"/>
</dbReference>
<dbReference type="Gene3D" id="3.30.1020.10">
    <property type="entry name" value="Antioxidant, Horf6, Chain A, domain2"/>
    <property type="match status" value="1"/>
</dbReference>
<dbReference type="Proteomes" id="UP001214628">
    <property type="component" value="Chromosome 5"/>
</dbReference>
<dbReference type="InterPro" id="IPR036249">
    <property type="entry name" value="Thioredoxin-like_sf"/>
</dbReference>
<dbReference type="Pfam" id="PF10417">
    <property type="entry name" value="1-cysPrx_C"/>
    <property type="match status" value="1"/>
</dbReference>
<dbReference type="GO" id="GO:0045454">
    <property type="term" value="P:cell redox homeostasis"/>
    <property type="evidence" value="ECO:0007669"/>
    <property type="project" value="TreeGrafter"/>
</dbReference>
<protein>
    <submittedName>
        <fullName evidence="9">Peroxiredoxin 1</fullName>
    </submittedName>
</protein>
<keyword evidence="10" id="KW-1185">Reference proteome</keyword>
<keyword evidence="1 6" id="KW-0575">Peroxidase</keyword>
<dbReference type="GO" id="GO:0005739">
    <property type="term" value="C:mitochondrion"/>
    <property type="evidence" value="ECO:0007669"/>
    <property type="project" value="TreeGrafter"/>
</dbReference>
<organism evidence="9 10">
    <name type="scientific">Malassezia psittaci</name>
    <dbReference type="NCBI Taxonomy" id="1821823"/>
    <lineage>
        <taxon>Eukaryota</taxon>
        <taxon>Fungi</taxon>
        <taxon>Dikarya</taxon>
        <taxon>Basidiomycota</taxon>
        <taxon>Ustilaginomycotina</taxon>
        <taxon>Malasseziomycetes</taxon>
        <taxon>Malasseziales</taxon>
        <taxon>Malasseziaceae</taxon>
        <taxon>Malassezia</taxon>
    </lineage>
</organism>
<proteinExistence type="inferred from homology"/>
<dbReference type="InterPro" id="IPR013766">
    <property type="entry name" value="Thioredoxin_domain"/>
</dbReference>
<evidence type="ECO:0000256" key="4">
    <source>
        <dbReference type="ARBA" id="ARBA00023284"/>
    </source>
</evidence>
<dbReference type="PANTHER" id="PTHR43503">
    <property type="entry name" value="MCG48959-RELATED"/>
    <property type="match status" value="1"/>
</dbReference>
<keyword evidence="4 6" id="KW-0676">Redox-active center</keyword>
<feature type="domain" description="Thioredoxin" evidence="8">
    <location>
        <begin position="4"/>
        <end position="167"/>
    </location>
</feature>
<dbReference type="SUPFAM" id="SSF52833">
    <property type="entry name" value="Thioredoxin-like"/>
    <property type="match status" value="1"/>
</dbReference>
<dbReference type="PROSITE" id="PS51352">
    <property type="entry name" value="THIOREDOXIN_2"/>
    <property type="match status" value="1"/>
</dbReference>
<keyword evidence="3 6" id="KW-0560">Oxidoreductase</keyword>
<evidence type="ECO:0000256" key="1">
    <source>
        <dbReference type="ARBA" id="ARBA00022559"/>
    </source>
</evidence>
<evidence type="ECO:0000313" key="10">
    <source>
        <dbReference type="Proteomes" id="UP001214628"/>
    </source>
</evidence>
<dbReference type="PIRSF" id="PIRSF000239">
    <property type="entry name" value="AHPC"/>
    <property type="match status" value="1"/>
</dbReference>
<evidence type="ECO:0000256" key="2">
    <source>
        <dbReference type="ARBA" id="ARBA00022862"/>
    </source>
</evidence>
<dbReference type="Gene3D" id="3.40.30.10">
    <property type="entry name" value="Glutaredoxin"/>
    <property type="match status" value="1"/>
</dbReference>
<dbReference type="FunFam" id="3.40.30.10:FF:000011">
    <property type="entry name" value="Peroxiredoxin PRX1"/>
    <property type="match status" value="1"/>
</dbReference>
<evidence type="ECO:0000259" key="8">
    <source>
        <dbReference type="PROSITE" id="PS51352"/>
    </source>
</evidence>
<name>A0AAF0FC65_9BASI</name>
<dbReference type="Pfam" id="PF00578">
    <property type="entry name" value="AhpC-TSA"/>
    <property type="match status" value="1"/>
</dbReference>
<comment type="function">
    <text evidence="6">Thiol-specific peroxidase that catalyzes the reduction of hydrogen peroxide and organic hydroperoxides to water and alcohols, respectively.</text>
</comment>
<dbReference type="GO" id="GO:0051920">
    <property type="term" value="F:peroxiredoxin activity"/>
    <property type="evidence" value="ECO:0007669"/>
    <property type="project" value="InterPro"/>
</dbReference>
<accession>A0AAF0FC65</accession>
<dbReference type="AlphaFoldDB" id="A0AAF0FC65"/>
<dbReference type="InterPro" id="IPR000866">
    <property type="entry name" value="AhpC/TSA"/>
</dbReference>
<gene>
    <name evidence="9" type="primary">PRX1</name>
    <name evidence="9" type="ORF">MPSI1_003375</name>
</gene>
<evidence type="ECO:0000256" key="6">
    <source>
        <dbReference type="PIRNR" id="PIRNR000239"/>
    </source>
</evidence>
<dbReference type="FunFam" id="3.30.1020.10:FF:000001">
    <property type="entry name" value="1-Cys peroxiredoxin"/>
    <property type="match status" value="1"/>
</dbReference>
<keyword evidence="2 6" id="KW-0049">Antioxidant</keyword>
<dbReference type="EMBL" id="CP118379">
    <property type="protein sequence ID" value="WFD44705.1"/>
    <property type="molecule type" value="Genomic_DNA"/>
</dbReference>
<comment type="similarity">
    <text evidence="5">Belongs to the peroxiredoxin family. Prx6 subfamily.</text>
</comment>
<dbReference type="CDD" id="cd03016">
    <property type="entry name" value="PRX_1cys"/>
    <property type="match status" value="1"/>
</dbReference>
<dbReference type="GO" id="GO:0005829">
    <property type="term" value="C:cytosol"/>
    <property type="evidence" value="ECO:0007669"/>
    <property type="project" value="TreeGrafter"/>
</dbReference>
<dbReference type="InterPro" id="IPR045020">
    <property type="entry name" value="PRX_1cys"/>
</dbReference>
<dbReference type="InterPro" id="IPR024706">
    <property type="entry name" value="Peroxiredoxin_AhpC-typ"/>
</dbReference>
<evidence type="ECO:0000256" key="7">
    <source>
        <dbReference type="PIRSR" id="PIRSR000239-1"/>
    </source>
</evidence>
<feature type="active site" description="Cysteine sulfenic acid (-SOH) intermediate; for peroxidase activity" evidence="7">
    <location>
        <position position="46"/>
    </location>
</feature>
<evidence type="ECO:0000313" key="9">
    <source>
        <dbReference type="EMBL" id="WFD44705.1"/>
    </source>
</evidence>
<evidence type="ECO:0000256" key="5">
    <source>
        <dbReference type="ARBA" id="ARBA00025719"/>
    </source>
</evidence>
<reference evidence="9" key="1">
    <citation type="submission" date="2023-02" db="EMBL/GenBank/DDBJ databases">
        <title>Mating type loci evolution in Malassezia.</title>
        <authorList>
            <person name="Coelho M.A."/>
        </authorList>
    </citation>
    <scope>NUCLEOTIDE SEQUENCE</scope>
    <source>
        <strain evidence="9">CBS 14136</strain>
    </source>
</reference>
<dbReference type="InterPro" id="IPR019479">
    <property type="entry name" value="Peroxiredoxin_C"/>
</dbReference>
<sequence>MPVLRLGSIVPDFASESTQGTIHFHEWIGDSWAVLFSHPGDFTPVCTTELGEVARLHPEFQKRKVKVIGLSVDDVSKHKKWIQDINEVAQTNLSFPIIGDASRAVASEYDMLDALDPTNRDAAGMPFTVRDVLVIDPQKILRLKISYPASTGRHFQEILRVIDSLQLGDKHKVTTPVNWQPGDKVIIHPSVSNEQADTLFPNYETVKPYLRYTKDPSV</sequence>